<dbReference type="NCBIfam" id="TIGR04488">
    <property type="entry name" value="SoxY_true_GGCGG"/>
    <property type="match status" value="1"/>
</dbReference>
<name>A0A1H2TR48_9RHOB</name>
<dbReference type="InterPro" id="IPR016568">
    <property type="entry name" value="Sulphur_oxidation_SoxY"/>
</dbReference>
<organism evidence="1 2">
    <name type="scientific">Paracoccus sanguinis</name>
    <dbReference type="NCBI Taxonomy" id="1545044"/>
    <lineage>
        <taxon>Bacteria</taxon>
        <taxon>Pseudomonadati</taxon>
        <taxon>Pseudomonadota</taxon>
        <taxon>Alphaproteobacteria</taxon>
        <taxon>Rhodobacterales</taxon>
        <taxon>Paracoccaceae</taxon>
        <taxon>Paracoccus</taxon>
    </lineage>
</organism>
<dbReference type="PROSITE" id="PS51318">
    <property type="entry name" value="TAT"/>
    <property type="match status" value="1"/>
</dbReference>
<dbReference type="OrthoDB" id="9804570at2"/>
<dbReference type="Proteomes" id="UP000182944">
    <property type="component" value="Unassembled WGS sequence"/>
</dbReference>
<dbReference type="Pfam" id="PF13501">
    <property type="entry name" value="SoxY"/>
    <property type="match status" value="1"/>
</dbReference>
<dbReference type="AlphaFoldDB" id="A0A1H2TR48"/>
<reference evidence="2" key="1">
    <citation type="submission" date="2016-10" db="EMBL/GenBank/DDBJ databases">
        <authorList>
            <person name="Varghese N."/>
            <person name="Submissions S."/>
        </authorList>
    </citation>
    <scope>NUCLEOTIDE SEQUENCE [LARGE SCALE GENOMIC DNA]</scope>
    <source>
        <strain evidence="2">DSM 29303</strain>
    </source>
</reference>
<gene>
    <name evidence="1" type="ORF">SAMN05444276_1011041</name>
</gene>
<dbReference type="Gene3D" id="2.60.40.2470">
    <property type="entry name" value="SoxY domain"/>
    <property type="match status" value="1"/>
</dbReference>
<dbReference type="PIRSF" id="PIRSF010312">
    <property type="entry name" value="Sulphur_oxidation_SoxY"/>
    <property type="match status" value="1"/>
</dbReference>
<protein>
    <submittedName>
        <fullName evidence="1">Sulfur-oxidizing protein SoxY</fullName>
    </submittedName>
</protein>
<dbReference type="RefSeq" id="WP_074826163.1">
    <property type="nucleotide sequence ID" value="NZ_CP051542.1"/>
</dbReference>
<dbReference type="InterPro" id="IPR006311">
    <property type="entry name" value="TAT_signal"/>
</dbReference>
<dbReference type="EMBL" id="FNNA01000001">
    <property type="protein sequence ID" value="SDW46247.1"/>
    <property type="molecule type" value="Genomic_DNA"/>
</dbReference>
<dbReference type="STRING" id="1545044.SAMN05444276_1011041"/>
<dbReference type="InterPro" id="IPR038162">
    <property type="entry name" value="SoxY_sf"/>
</dbReference>
<keyword evidence="2" id="KW-1185">Reference proteome</keyword>
<proteinExistence type="predicted"/>
<evidence type="ECO:0000313" key="2">
    <source>
        <dbReference type="Proteomes" id="UP000182944"/>
    </source>
</evidence>
<sequence>MELNRRKALILGAAGFGLAGAGQALAQAAAPAPAADAAAAAPAEPAAVKTVDEWIAEFTGGKEPGTEGIRLTAPEIAENGNTVPVSVEAEGATEILMLATGNPTPGVMVASFGPAAGKHALATRIRLAKTQDVVAIAKLADGNFAQAKSNVKVTIGGCGG</sequence>
<dbReference type="InterPro" id="IPR032711">
    <property type="entry name" value="SoxY"/>
</dbReference>
<accession>A0A1H2TR48</accession>
<evidence type="ECO:0000313" key="1">
    <source>
        <dbReference type="EMBL" id="SDW46247.1"/>
    </source>
</evidence>